<comment type="caution">
    <text evidence="1">The sequence shown here is derived from an EMBL/GenBank/DDBJ whole genome shotgun (WGS) entry which is preliminary data.</text>
</comment>
<sequence>MSSLLCLHHERKVQLLDRNQGRRLLVPFASLSANVNKSTGANKDPRKAAETSLRKAPPSFSNPTQNKHDEKPRRKRARPKKDLGHESTATIDYGGWRGGFFSEDGDQLFAGEIQLRLPDNGNLVLNSMNSPTKFAYDDYYRSGTSDASNSSNSGYRLIFNESGNNCWKKKLPFSNGKVDSGFNGETFIKFKKGHIPPGNPGLQIPETKTERDIKVITGIVLLAWNA</sequence>
<dbReference type="Proteomes" id="UP000309997">
    <property type="component" value="Unassembled WGS sequence"/>
</dbReference>
<gene>
    <name evidence="1" type="ORF">D5086_007672</name>
</gene>
<protein>
    <submittedName>
        <fullName evidence="1">Uncharacterized protein</fullName>
    </submittedName>
</protein>
<organism evidence="1 2">
    <name type="scientific">Populus alba</name>
    <name type="common">White poplar</name>
    <dbReference type="NCBI Taxonomy" id="43335"/>
    <lineage>
        <taxon>Eukaryota</taxon>
        <taxon>Viridiplantae</taxon>
        <taxon>Streptophyta</taxon>
        <taxon>Embryophyta</taxon>
        <taxon>Tracheophyta</taxon>
        <taxon>Spermatophyta</taxon>
        <taxon>Magnoliopsida</taxon>
        <taxon>eudicotyledons</taxon>
        <taxon>Gunneridae</taxon>
        <taxon>Pentapetalae</taxon>
        <taxon>rosids</taxon>
        <taxon>fabids</taxon>
        <taxon>Malpighiales</taxon>
        <taxon>Salicaceae</taxon>
        <taxon>Saliceae</taxon>
        <taxon>Populus</taxon>
    </lineage>
</organism>
<keyword evidence="2" id="KW-1185">Reference proteome</keyword>
<evidence type="ECO:0000313" key="1">
    <source>
        <dbReference type="EMBL" id="KAL3599754.1"/>
    </source>
</evidence>
<reference evidence="1 2" key="1">
    <citation type="journal article" date="2024" name="Plant Biotechnol. J.">
        <title>Genome and CRISPR/Cas9 system of a widespread forest tree (Populus alba) in the world.</title>
        <authorList>
            <person name="Liu Y.J."/>
            <person name="Jiang P.F."/>
            <person name="Han X.M."/>
            <person name="Li X.Y."/>
            <person name="Wang H.M."/>
            <person name="Wang Y.J."/>
            <person name="Wang X.X."/>
            <person name="Zeng Q.Y."/>
        </authorList>
    </citation>
    <scope>NUCLEOTIDE SEQUENCE [LARGE SCALE GENOMIC DNA]</scope>
    <source>
        <strain evidence="2">cv. PAL-ZL1</strain>
    </source>
</reference>
<dbReference type="EMBL" id="RCHU02000003">
    <property type="protein sequence ID" value="KAL3599754.1"/>
    <property type="molecule type" value="Genomic_DNA"/>
</dbReference>
<name>A0ACC4CQC7_POPAL</name>
<accession>A0ACC4CQC7</accession>
<proteinExistence type="predicted"/>
<evidence type="ECO:0000313" key="2">
    <source>
        <dbReference type="Proteomes" id="UP000309997"/>
    </source>
</evidence>